<proteinExistence type="predicted"/>
<dbReference type="EMBL" id="HACG01017257">
    <property type="protein sequence ID" value="CEK64122.1"/>
    <property type="molecule type" value="Transcribed_RNA"/>
</dbReference>
<dbReference type="AlphaFoldDB" id="A0A0B6Z6W6"/>
<feature type="non-terminal residue" evidence="1">
    <location>
        <position position="1"/>
    </location>
</feature>
<feature type="non-terminal residue" evidence="1">
    <location>
        <position position="74"/>
    </location>
</feature>
<reference evidence="1" key="1">
    <citation type="submission" date="2014-12" db="EMBL/GenBank/DDBJ databases">
        <title>Insight into the proteome of Arion vulgaris.</title>
        <authorList>
            <person name="Aradska J."/>
            <person name="Bulat T."/>
            <person name="Smidak R."/>
            <person name="Sarate P."/>
            <person name="Gangsoo J."/>
            <person name="Sialana F."/>
            <person name="Bilban M."/>
            <person name="Lubec G."/>
        </authorList>
    </citation>
    <scope>NUCLEOTIDE SEQUENCE</scope>
    <source>
        <tissue evidence="1">Skin</tissue>
    </source>
</reference>
<accession>A0A0B6Z6W6</accession>
<evidence type="ECO:0000313" key="1">
    <source>
        <dbReference type="EMBL" id="CEK64122.1"/>
    </source>
</evidence>
<gene>
    <name evidence="1" type="primary">ORF50674</name>
</gene>
<protein>
    <submittedName>
        <fullName evidence="1">Uncharacterized protein</fullName>
    </submittedName>
</protein>
<sequence length="74" mass="8618">KENYESKNISSVCADLYTSFQNDRFMKLLWWQLEPIALGFINYAPDSPPIKNIINEANRTFDTIANVFAFVNRL</sequence>
<name>A0A0B6Z6W6_9EUPU</name>
<organism evidence="1">
    <name type="scientific">Arion vulgaris</name>
    <dbReference type="NCBI Taxonomy" id="1028688"/>
    <lineage>
        <taxon>Eukaryota</taxon>
        <taxon>Metazoa</taxon>
        <taxon>Spiralia</taxon>
        <taxon>Lophotrochozoa</taxon>
        <taxon>Mollusca</taxon>
        <taxon>Gastropoda</taxon>
        <taxon>Heterobranchia</taxon>
        <taxon>Euthyneura</taxon>
        <taxon>Panpulmonata</taxon>
        <taxon>Eupulmonata</taxon>
        <taxon>Stylommatophora</taxon>
        <taxon>Helicina</taxon>
        <taxon>Arionoidea</taxon>
        <taxon>Arionidae</taxon>
        <taxon>Arion</taxon>
    </lineage>
</organism>